<feature type="domain" description="PiggyBac transposable element-derived protein" evidence="2">
    <location>
        <begin position="454"/>
        <end position="541"/>
    </location>
</feature>
<keyword evidence="4" id="KW-1185">Reference proteome</keyword>
<evidence type="ECO:0000259" key="2">
    <source>
        <dbReference type="Pfam" id="PF13843"/>
    </source>
</evidence>
<feature type="compositionally biased region" description="Acidic residues" evidence="1">
    <location>
        <begin position="156"/>
        <end position="176"/>
    </location>
</feature>
<comment type="caution">
    <text evidence="3">The sequence shown here is derived from an EMBL/GenBank/DDBJ whole genome shotgun (WGS) entry which is preliminary data.</text>
</comment>
<dbReference type="EMBL" id="BSXT01004845">
    <property type="protein sequence ID" value="GMF59081.1"/>
    <property type="molecule type" value="Genomic_DNA"/>
</dbReference>
<dbReference type="PANTHER" id="PTHR46599:SF3">
    <property type="entry name" value="PIGGYBAC TRANSPOSABLE ELEMENT-DERIVED PROTEIN 4"/>
    <property type="match status" value="1"/>
</dbReference>
<evidence type="ECO:0000256" key="1">
    <source>
        <dbReference type="SAM" id="MobiDB-lite"/>
    </source>
</evidence>
<accession>A0A9W7D9D8</accession>
<evidence type="ECO:0000313" key="3">
    <source>
        <dbReference type="EMBL" id="GMF59081.1"/>
    </source>
</evidence>
<reference evidence="3" key="1">
    <citation type="submission" date="2023-04" db="EMBL/GenBank/DDBJ databases">
        <title>Phytophthora fragariaefolia NBRC 109709.</title>
        <authorList>
            <person name="Ichikawa N."/>
            <person name="Sato H."/>
            <person name="Tonouchi N."/>
        </authorList>
    </citation>
    <scope>NUCLEOTIDE SEQUENCE</scope>
    <source>
        <strain evidence="3">NBRC 109709</strain>
    </source>
</reference>
<feature type="compositionally biased region" description="Acidic residues" evidence="1">
    <location>
        <begin position="109"/>
        <end position="120"/>
    </location>
</feature>
<feature type="compositionally biased region" description="Basic and acidic residues" evidence="1">
    <location>
        <begin position="98"/>
        <end position="108"/>
    </location>
</feature>
<feature type="domain" description="PiggyBac transposable element-derived protein" evidence="2">
    <location>
        <begin position="270"/>
        <end position="448"/>
    </location>
</feature>
<dbReference type="PANTHER" id="PTHR46599">
    <property type="entry name" value="PIGGYBAC TRANSPOSABLE ELEMENT-DERIVED PROTEIN 4"/>
    <property type="match status" value="1"/>
</dbReference>
<organism evidence="3 4">
    <name type="scientific">Phytophthora fragariaefolia</name>
    <dbReference type="NCBI Taxonomy" id="1490495"/>
    <lineage>
        <taxon>Eukaryota</taxon>
        <taxon>Sar</taxon>
        <taxon>Stramenopiles</taxon>
        <taxon>Oomycota</taxon>
        <taxon>Peronosporomycetes</taxon>
        <taxon>Peronosporales</taxon>
        <taxon>Peronosporaceae</taxon>
        <taxon>Phytophthora</taxon>
    </lineage>
</organism>
<name>A0A9W7D9D8_9STRA</name>
<proteinExistence type="predicted"/>
<protein>
    <submittedName>
        <fullName evidence="3">Unnamed protein product</fullName>
    </submittedName>
</protein>
<evidence type="ECO:0000313" key="4">
    <source>
        <dbReference type="Proteomes" id="UP001165121"/>
    </source>
</evidence>
<feature type="compositionally biased region" description="Basic residues" evidence="1">
    <location>
        <begin position="537"/>
        <end position="553"/>
    </location>
</feature>
<feature type="region of interest" description="Disordered" evidence="1">
    <location>
        <begin position="98"/>
        <end position="180"/>
    </location>
</feature>
<gene>
    <name evidence="3" type="ORF">Pfra01_002550100</name>
</gene>
<feature type="region of interest" description="Disordered" evidence="1">
    <location>
        <begin position="531"/>
        <end position="556"/>
    </location>
</feature>
<feature type="compositionally biased region" description="Basic and acidic residues" evidence="1">
    <location>
        <begin position="128"/>
        <end position="137"/>
    </location>
</feature>
<dbReference type="OrthoDB" id="125608at2759"/>
<dbReference type="Proteomes" id="UP001165121">
    <property type="component" value="Unassembled WGS sequence"/>
</dbReference>
<dbReference type="AlphaFoldDB" id="A0A9W7D9D8"/>
<sequence length="580" mass="65005">MVQQNVRVLCATQPSPSVSTLRPEATPRPSIPQTPAVLQAFAPHDTTYLPGSDSGHSDSRFEGINRMFILYGPIKAYLILYMPLYRVLDSAIRPRNLDPDFEETHESSDSSEDSEDEDQSETNAMHPGVEEGSKEDSQVFDLSVEANDDPSKFDVLESDAENDDGDDDDQSDDVAEVESVQLPVPPEMRFDDRLLSSLGGMENIASGAVPDKILKEMGGNGWSELATHTPYDYLQEPYEPRSPASMREDYPHLYSGDYGPTSRALAAAATPSGAFFYFLQPQLWENIAAESTEYFLASIDERVEGQHAKQVARERKHNEYNAKSREAIRENVLKAPPIEARELCVFIGLLIARSIVPNKEKLANHWKTREEGAIPRGCFGRFMTRDRFMHISRNLHFSPNDDPKAMTDRAWKLRPVIDALQERFAAGYTPPAIMAFDEAMLPSRSTFNRMRVFEVYCGKKERAGQTSSTDHKSGPAALARNLRLVFGPTAPPNGEMRLVVMDRFYSSVPLSMQLLTMGFYSIGTVRTDRQGLSTKLIPKKKKGDKNKPPKIPKNKPANIERGTFIVADSLHVPAMRVLRW</sequence>
<dbReference type="InterPro" id="IPR029526">
    <property type="entry name" value="PGBD"/>
</dbReference>
<dbReference type="Pfam" id="PF13843">
    <property type="entry name" value="DDE_Tnp_1_7"/>
    <property type="match status" value="2"/>
</dbReference>